<protein>
    <recommendedName>
        <fullName evidence="3">S-adenosylmethionine decarboxylase</fullName>
    </recommendedName>
</protein>
<name>A0A916VGK6_9BACL</name>
<proteinExistence type="predicted"/>
<dbReference type="RefSeq" id="WP_200967292.1">
    <property type="nucleotide sequence ID" value="NZ_BMAQ01000033.1"/>
</dbReference>
<dbReference type="EMBL" id="BMAQ01000033">
    <property type="protein sequence ID" value="GFR39083.1"/>
    <property type="molecule type" value="Genomic_DNA"/>
</dbReference>
<keyword evidence="2" id="KW-1185">Reference proteome</keyword>
<evidence type="ECO:0000313" key="1">
    <source>
        <dbReference type="EMBL" id="GFR39083.1"/>
    </source>
</evidence>
<accession>A0A916VGK6</accession>
<gene>
    <name evidence="1" type="ORF">PRECH8_23790</name>
</gene>
<comment type="caution">
    <text evidence="1">The sequence shown here is derived from an EMBL/GenBank/DDBJ whole genome shotgun (WGS) entry which is preliminary data.</text>
</comment>
<sequence length="176" mass="19975">MLSRKRAGRIFIWTIPLLLAVLGVYQLVDLYAGKAAHQNASRMLFEAANFQIEMMSRFMSEAKGVRTSGQLNSLKNAVYSAAYVHDRFANSFPAGQVDRLESLDELLQYVLHLQIGGDRPLKEEEREILLEAEPLLAELAGVYAGLMTEQGKLNRYERGLLRDLDDRLLHVLKARR</sequence>
<evidence type="ECO:0008006" key="3">
    <source>
        <dbReference type="Google" id="ProtNLM"/>
    </source>
</evidence>
<organism evidence="1 2">
    <name type="scientific">Insulibacter thermoxylanivorax</name>
    <dbReference type="NCBI Taxonomy" id="2749268"/>
    <lineage>
        <taxon>Bacteria</taxon>
        <taxon>Bacillati</taxon>
        <taxon>Bacillota</taxon>
        <taxon>Bacilli</taxon>
        <taxon>Bacillales</taxon>
        <taxon>Paenibacillaceae</taxon>
        <taxon>Insulibacter</taxon>
    </lineage>
</organism>
<dbReference type="AlphaFoldDB" id="A0A916VGK6"/>
<evidence type="ECO:0000313" key="2">
    <source>
        <dbReference type="Proteomes" id="UP000654993"/>
    </source>
</evidence>
<reference evidence="1" key="1">
    <citation type="submission" date="2020-08" db="EMBL/GenBank/DDBJ databases">
        <authorList>
            <person name="Uke A."/>
            <person name="Chhe C."/>
            <person name="Baramee S."/>
            <person name="Kosugi A."/>
        </authorList>
    </citation>
    <scope>NUCLEOTIDE SEQUENCE</scope>
    <source>
        <strain evidence="1">DA-C8</strain>
    </source>
</reference>
<reference evidence="1" key="2">
    <citation type="journal article" date="2021" name="Data Brief">
        <title>Draft genome sequence data of the facultative, thermophilic, xylanolytic bacterium Paenibacillus sp. strain DA-C8.</title>
        <authorList>
            <person name="Chhe C."/>
            <person name="Uke A."/>
            <person name="Baramee S."/>
            <person name="Ungkulpasvich U."/>
            <person name="Tachaapaikoon C."/>
            <person name="Pason P."/>
            <person name="Waeonukul R."/>
            <person name="Ratanakhanokchai K."/>
            <person name="Kosugi A."/>
        </authorList>
    </citation>
    <scope>NUCLEOTIDE SEQUENCE</scope>
    <source>
        <strain evidence="1">DA-C8</strain>
    </source>
</reference>
<dbReference type="Proteomes" id="UP000654993">
    <property type="component" value="Unassembled WGS sequence"/>
</dbReference>